<proteinExistence type="predicted"/>
<evidence type="ECO:0000313" key="1">
    <source>
        <dbReference type="EMBL" id="MEQ2533991.1"/>
    </source>
</evidence>
<organism evidence="1 2">
    <name type="scientific">Lachnospira intestinalis</name>
    <dbReference type="NCBI Taxonomy" id="3133158"/>
    <lineage>
        <taxon>Bacteria</taxon>
        <taxon>Bacillati</taxon>
        <taxon>Bacillota</taxon>
        <taxon>Clostridia</taxon>
        <taxon>Lachnospirales</taxon>
        <taxon>Lachnospiraceae</taxon>
        <taxon>Lachnospira</taxon>
    </lineage>
</organism>
<dbReference type="EMBL" id="JBBMES010000002">
    <property type="protein sequence ID" value="MEQ2533991.1"/>
    <property type="molecule type" value="Genomic_DNA"/>
</dbReference>
<dbReference type="Proteomes" id="UP001480973">
    <property type="component" value="Unassembled WGS sequence"/>
</dbReference>
<evidence type="ECO:0000313" key="2">
    <source>
        <dbReference type="Proteomes" id="UP001480973"/>
    </source>
</evidence>
<accession>A0ABV1GL67</accession>
<comment type="caution">
    <text evidence="1">The sequence shown here is derived from an EMBL/GenBank/DDBJ whole genome shotgun (WGS) entry which is preliminary data.</text>
</comment>
<gene>
    <name evidence="1" type="ORF">WMO38_02555</name>
</gene>
<keyword evidence="2" id="KW-1185">Reference proteome</keyword>
<reference evidence="1 2" key="1">
    <citation type="submission" date="2024-03" db="EMBL/GenBank/DDBJ databases">
        <title>Human intestinal bacterial collection.</title>
        <authorList>
            <person name="Pauvert C."/>
            <person name="Hitch T.C.A."/>
            <person name="Clavel T."/>
        </authorList>
    </citation>
    <scope>NUCLEOTIDE SEQUENCE [LARGE SCALE GENOMIC DNA]</scope>
    <source>
        <strain evidence="1 2">CLA-JM-H10</strain>
    </source>
</reference>
<name>A0ABV1GL67_9FIRM</name>
<protein>
    <submittedName>
        <fullName evidence="1">Uncharacterized protein</fullName>
    </submittedName>
</protein>
<sequence>MEKQKKVLNVIKGYMSKFDIEELTIIEDDKDSVIFSGDVEKFLHPCETMQNEAYRIKMSEVKRVLNFNDEKLFIFI</sequence>